<protein>
    <submittedName>
        <fullName evidence="1">Uncharacterized protein</fullName>
    </submittedName>
</protein>
<accession>A0A1Q8QIX8</accession>
<comment type="caution">
    <text evidence="1">The sequence shown here is derived from an EMBL/GenBank/DDBJ whole genome shotgun (WGS) entry which is preliminary data.</text>
</comment>
<organism evidence="1 2">
    <name type="scientific">Desulfosporosinus metallidurans</name>
    <dbReference type="NCBI Taxonomy" id="1888891"/>
    <lineage>
        <taxon>Bacteria</taxon>
        <taxon>Bacillati</taxon>
        <taxon>Bacillota</taxon>
        <taxon>Clostridia</taxon>
        <taxon>Eubacteriales</taxon>
        <taxon>Desulfitobacteriaceae</taxon>
        <taxon>Desulfosporosinus</taxon>
    </lineage>
</organism>
<proteinExistence type="predicted"/>
<dbReference type="AlphaFoldDB" id="A0A1Q8QIX8"/>
<keyword evidence="2" id="KW-1185">Reference proteome</keyword>
<evidence type="ECO:0000313" key="2">
    <source>
        <dbReference type="Proteomes" id="UP000186102"/>
    </source>
</evidence>
<sequence>MQEILPEILLGKGSLGHSLTAVERTMLTMLHYTLWGKGLSDLGKRFASIEEAIYWVINDPRLYQELMDLLEMFLRILIEVLISEDLKNQG</sequence>
<gene>
    <name evidence="1" type="ORF">DSOL_4653</name>
</gene>
<evidence type="ECO:0000313" key="1">
    <source>
        <dbReference type="EMBL" id="OLN27228.1"/>
    </source>
</evidence>
<dbReference type="EMBL" id="MLBF01000061">
    <property type="protein sequence ID" value="OLN27228.1"/>
    <property type="molecule type" value="Genomic_DNA"/>
</dbReference>
<name>A0A1Q8QIX8_9FIRM</name>
<dbReference type="Proteomes" id="UP000186102">
    <property type="component" value="Unassembled WGS sequence"/>
</dbReference>
<dbReference type="STRING" id="1888891.DSOL_4653"/>
<reference evidence="1 2" key="1">
    <citation type="submission" date="2016-09" db="EMBL/GenBank/DDBJ databases">
        <title>Complete genome of Desulfosporosinus sp. OL.</title>
        <authorList>
            <person name="Mardanov A."/>
            <person name="Beletsky A."/>
            <person name="Panova A."/>
            <person name="Karnachuk O."/>
            <person name="Ravin N."/>
        </authorList>
    </citation>
    <scope>NUCLEOTIDE SEQUENCE [LARGE SCALE GENOMIC DNA]</scope>
    <source>
        <strain evidence="1 2">OL</strain>
    </source>
</reference>